<dbReference type="eggNOG" id="ENOG502SDIQ">
    <property type="taxonomic scope" value="Eukaryota"/>
</dbReference>
<dbReference type="STRING" id="246409.I1C3E9"/>
<evidence type="ECO:0000313" key="2">
    <source>
        <dbReference type="EMBL" id="EIE82979.1"/>
    </source>
</evidence>
<dbReference type="OMA" id="RFSITIV"/>
<protein>
    <recommendedName>
        <fullName evidence="1">Ty3 transposon capsid-like protein domain-containing protein</fullName>
    </recommendedName>
</protein>
<evidence type="ECO:0000313" key="3">
    <source>
        <dbReference type="Proteomes" id="UP000009138"/>
    </source>
</evidence>
<dbReference type="Proteomes" id="UP000009138">
    <property type="component" value="Unassembled WGS sequence"/>
</dbReference>
<dbReference type="GeneID" id="93614655"/>
<reference evidence="2 3" key="1">
    <citation type="journal article" date="2009" name="PLoS Genet.">
        <title>Genomic analysis of the basal lineage fungus Rhizopus oryzae reveals a whole-genome duplication.</title>
        <authorList>
            <person name="Ma L.-J."/>
            <person name="Ibrahim A.S."/>
            <person name="Skory C."/>
            <person name="Grabherr M.G."/>
            <person name="Burger G."/>
            <person name="Butler M."/>
            <person name="Elias M."/>
            <person name="Idnurm A."/>
            <person name="Lang B.F."/>
            <person name="Sone T."/>
            <person name="Abe A."/>
            <person name="Calvo S.E."/>
            <person name="Corrochano L.M."/>
            <person name="Engels R."/>
            <person name="Fu J."/>
            <person name="Hansberg W."/>
            <person name="Kim J.-M."/>
            <person name="Kodira C.D."/>
            <person name="Koehrsen M.J."/>
            <person name="Liu B."/>
            <person name="Miranda-Saavedra D."/>
            <person name="O'Leary S."/>
            <person name="Ortiz-Castellanos L."/>
            <person name="Poulter R."/>
            <person name="Rodriguez-Romero J."/>
            <person name="Ruiz-Herrera J."/>
            <person name="Shen Y.-Q."/>
            <person name="Zeng Q."/>
            <person name="Galagan J."/>
            <person name="Birren B.W."/>
            <person name="Cuomo C.A."/>
            <person name="Wickes B.L."/>
        </authorList>
    </citation>
    <scope>NUCLEOTIDE SEQUENCE [LARGE SCALE GENOMIC DNA]</scope>
    <source>
        <strain evidence="3">RA 99-880 / ATCC MYA-4621 / FGSC 9543 / NRRL 43880</strain>
    </source>
</reference>
<name>I1C3E9_RHIO9</name>
<proteinExistence type="predicted"/>
<gene>
    <name evidence="2" type="ORF">RO3G_07684</name>
</gene>
<dbReference type="Pfam" id="PF19259">
    <property type="entry name" value="Ty3_capsid"/>
    <property type="match status" value="1"/>
</dbReference>
<dbReference type="VEuPathDB" id="FungiDB:RO3G_07684"/>
<feature type="domain" description="Ty3 transposon capsid-like protein" evidence="1">
    <location>
        <begin position="10"/>
        <end position="174"/>
    </location>
</feature>
<accession>I1C3E9</accession>
<organism evidence="2 3">
    <name type="scientific">Rhizopus delemar (strain RA 99-880 / ATCC MYA-4621 / FGSC 9543 / NRRL 43880)</name>
    <name type="common">Mucormycosis agent</name>
    <name type="synonym">Rhizopus arrhizus var. delemar</name>
    <dbReference type="NCBI Taxonomy" id="246409"/>
    <lineage>
        <taxon>Eukaryota</taxon>
        <taxon>Fungi</taxon>
        <taxon>Fungi incertae sedis</taxon>
        <taxon>Mucoromycota</taxon>
        <taxon>Mucoromycotina</taxon>
        <taxon>Mucoromycetes</taxon>
        <taxon>Mucorales</taxon>
        <taxon>Mucorineae</taxon>
        <taxon>Rhizopodaceae</taxon>
        <taxon>Rhizopus</taxon>
    </lineage>
</organism>
<sequence>MPKNTESTNSHIRIPIPSTYAGDRNAATINIWIQEVERYLQFYNVPSNQWIPYAVTLMRDRAQKWWNRLTEKNEQSTTWERFKLDIEYAFKPSYSQQAARDRLANVKQSSSVIEYVDAFQDILLDLPNISDDESLDRFVRGLKNNVRTHVLTKEPRTLEEASKFAIAFESAQQIGIMPAKIQQDTVGEKTLKTL</sequence>
<dbReference type="PANTHER" id="PTHR33223:SF6">
    <property type="entry name" value="CCHC-TYPE DOMAIN-CONTAINING PROTEIN"/>
    <property type="match status" value="1"/>
</dbReference>
<dbReference type="InParanoid" id="I1C3E9"/>
<dbReference type="AlphaFoldDB" id="I1C3E9"/>
<dbReference type="InterPro" id="IPR045358">
    <property type="entry name" value="Ty3_capsid"/>
</dbReference>
<dbReference type="OrthoDB" id="2250058at2759"/>
<keyword evidence="3" id="KW-1185">Reference proteome</keyword>
<evidence type="ECO:0000259" key="1">
    <source>
        <dbReference type="Pfam" id="PF19259"/>
    </source>
</evidence>
<dbReference type="PANTHER" id="PTHR33223">
    <property type="entry name" value="CCHC-TYPE DOMAIN-CONTAINING PROTEIN"/>
    <property type="match status" value="1"/>
</dbReference>
<dbReference type="EMBL" id="CH476736">
    <property type="protein sequence ID" value="EIE82979.1"/>
    <property type="molecule type" value="Genomic_DNA"/>
</dbReference>
<dbReference type="RefSeq" id="XP_067518375.1">
    <property type="nucleotide sequence ID" value="XM_067662274.1"/>
</dbReference>